<keyword evidence="3" id="KW-1185">Reference proteome</keyword>
<comment type="caution">
    <text evidence="2">The sequence shown here is derived from an EMBL/GenBank/DDBJ whole genome shotgun (WGS) entry which is preliminary data.</text>
</comment>
<organism evidence="2 3">
    <name type="scientific">Deinococcus humi</name>
    <dbReference type="NCBI Taxonomy" id="662880"/>
    <lineage>
        <taxon>Bacteria</taxon>
        <taxon>Thermotogati</taxon>
        <taxon>Deinococcota</taxon>
        <taxon>Deinococci</taxon>
        <taxon>Deinococcales</taxon>
        <taxon>Deinococcaceae</taxon>
        <taxon>Deinococcus</taxon>
    </lineage>
</organism>
<reference evidence="2 3" key="1">
    <citation type="submission" date="2020-08" db="EMBL/GenBank/DDBJ databases">
        <title>Genomic Encyclopedia of Type Strains, Phase IV (KMG-IV): sequencing the most valuable type-strain genomes for metagenomic binning, comparative biology and taxonomic classification.</title>
        <authorList>
            <person name="Goeker M."/>
        </authorList>
    </citation>
    <scope>NUCLEOTIDE SEQUENCE [LARGE SCALE GENOMIC DNA]</scope>
    <source>
        <strain evidence="2 3">DSM 27939</strain>
    </source>
</reference>
<evidence type="ECO:0000313" key="3">
    <source>
        <dbReference type="Proteomes" id="UP000552709"/>
    </source>
</evidence>
<evidence type="ECO:0000256" key="1">
    <source>
        <dbReference type="SAM" id="MobiDB-lite"/>
    </source>
</evidence>
<protein>
    <submittedName>
        <fullName evidence="2">Uncharacterized protein</fullName>
    </submittedName>
</protein>
<evidence type="ECO:0000313" key="2">
    <source>
        <dbReference type="EMBL" id="MBB5365582.1"/>
    </source>
</evidence>
<sequence length="31" mass="3166">MSEQTFPHTRPPGGLLRVGAGLPVLPPPSGV</sequence>
<dbReference type="EMBL" id="JACHFL010000019">
    <property type="protein sequence ID" value="MBB5365582.1"/>
    <property type="molecule type" value="Genomic_DNA"/>
</dbReference>
<dbReference type="Proteomes" id="UP000552709">
    <property type="component" value="Unassembled WGS sequence"/>
</dbReference>
<feature type="region of interest" description="Disordered" evidence="1">
    <location>
        <begin position="1"/>
        <end position="31"/>
    </location>
</feature>
<name>A0A7W8NIZ4_9DEIO</name>
<accession>A0A7W8NIZ4</accession>
<gene>
    <name evidence="2" type="ORF">HNQ08_004703</name>
</gene>
<proteinExistence type="predicted"/>
<dbReference type="AlphaFoldDB" id="A0A7W8NIZ4"/>